<evidence type="ECO:0000256" key="1">
    <source>
        <dbReference type="SAM" id="MobiDB-lite"/>
    </source>
</evidence>
<feature type="compositionally biased region" description="Gly residues" evidence="1">
    <location>
        <begin position="1"/>
        <end position="10"/>
    </location>
</feature>
<name>A0AB33KSW2_9ACTN</name>
<gene>
    <name evidence="2" type="ORF">SCMC78_65150</name>
</gene>
<accession>A0AB33KSW2</accession>
<organism evidence="2">
    <name type="scientific">Streptomyces sp. CMC78</name>
    <dbReference type="NCBI Taxonomy" id="3231512"/>
    <lineage>
        <taxon>Bacteria</taxon>
        <taxon>Bacillati</taxon>
        <taxon>Actinomycetota</taxon>
        <taxon>Actinomycetes</taxon>
        <taxon>Kitasatosporales</taxon>
        <taxon>Streptomycetaceae</taxon>
        <taxon>Streptomyces</taxon>
    </lineage>
</organism>
<proteinExistence type="predicted"/>
<evidence type="ECO:0000313" key="2">
    <source>
        <dbReference type="EMBL" id="BFP56708.1"/>
    </source>
</evidence>
<sequence length="101" mass="10617">MGSLPGGGDSGVAAATDGGRRTAQQSKSYEVPVPPETYRLADLGVHQKRFASTPGGLYCRTPAWPQRDFESGVGGDFQAQILTLPLPSACPQAVVRETEKA</sequence>
<dbReference type="AlphaFoldDB" id="A0AB33KSW2"/>
<protein>
    <submittedName>
        <fullName evidence="2">Uncharacterized protein</fullName>
    </submittedName>
</protein>
<reference evidence="2" key="1">
    <citation type="submission" date="2024-07" db="EMBL/GenBank/DDBJ databases">
        <title>Complete genome sequences of cellulolytic bacteria, Kitasatospora sp. CMC57 and Streptomyces sp. CMC78, isolated from Japanese agricultural soil.</title>
        <authorList>
            <person name="Hashimoto T."/>
            <person name="Ito M."/>
            <person name="Iwamoto M."/>
            <person name="Fukahori D."/>
            <person name="Shoda T."/>
            <person name="Sakoda M."/>
            <person name="Morohoshi T."/>
            <person name="Mitsuboshi M."/>
            <person name="Nishizawa T."/>
        </authorList>
    </citation>
    <scope>NUCLEOTIDE SEQUENCE</scope>
    <source>
        <strain evidence="2">CMC78</strain>
    </source>
</reference>
<feature type="region of interest" description="Disordered" evidence="1">
    <location>
        <begin position="1"/>
        <end position="34"/>
    </location>
</feature>
<dbReference type="KEGG" id="stcm:SCMC78_65150"/>
<dbReference type="EMBL" id="AP035884">
    <property type="protein sequence ID" value="BFP56708.1"/>
    <property type="molecule type" value="Genomic_DNA"/>
</dbReference>